<organism evidence="1 2">
    <name type="scientific">Bradyrhizobium oligotrophicum S58</name>
    <dbReference type="NCBI Taxonomy" id="1245469"/>
    <lineage>
        <taxon>Bacteria</taxon>
        <taxon>Pseudomonadati</taxon>
        <taxon>Pseudomonadota</taxon>
        <taxon>Alphaproteobacteria</taxon>
        <taxon>Hyphomicrobiales</taxon>
        <taxon>Nitrobacteraceae</taxon>
        <taxon>Bradyrhizobium</taxon>
    </lineage>
</organism>
<dbReference type="STRING" id="1245469.S58_72210"/>
<reference evidence="1 2" key="1">
    <citation type="journal article" date="2013" name="Appl. Environ. Microbiol.">
        <title>Genome analysis suggests that the soil oligotrophic bacterium Agromonas oligotrophica (Bradyrhizobium oligotrophicum) is a nitrogen-fixing symbiont of Aeschynomene indica.</title>
        <authorList>
            <person name="Okubo T."/>
            <person name="Fukushima S."/>
            <person name="Itakura M."/>
            <person name="Oshima K."/>
            <person name="Longtonglang A."/>
            <person name="Teaumroong N."/>
            <person name="Mitsui H."/>
            <person name="Hattori M."/>
            <person name="Hattori R."/>
            <person name="Hattori T."/>
            <person name="Minamisawa K."/>
        </authorList>
    </citation>
    <scope>NUCLEOTIDE SEQUENCE [LARGE SCALE GENOMIC DNA]</scope>
    <source>
        <strain evidence="1 2">S58</strain>
    </source>
</reference>
<protein>
    <submittedName>
        <fullName evidence="1">Uncharacterized protein</fullName>
    </submittedName>
</protein>
<name>M5A2R3_9BRAD</name>
<dbReference type="HOGENOM" id="CLU_1674557_0_0_5"/>
<proteinExistence type="predicted"/>
<sequence>MLMRMRRMQIVLGERERRVNSALQRGVAAQVEAAAELMQINHAVALQAAARGARERQIYQQMIGRPISAREITELDAQLRRLERLAIALAEQRLASIRTLAQAHNEVQGLRLEFTKAHRRHRKWSELLQRSHRRREVRETLLEELAHSDGSAAGRQA</sequence>
<dbReference type="AlphaFoldDB" id="M5A2R3"/>
<dbReference type="EMBL" id="AP012603">
    <property type="protein sequence ID" value="BAM93185.1"/>
    <property type="molecule type" value="Genomic_DNA"/>
</dbReference>
<dbReference type="Proteomes" id="UP000011841">
    <property type="component" value="Chromosome"/>
</dbReference>
<keyword evidence="2" id="KW-1185">Reference proteome</keyword>
<dbReference type="InterPro" id="IPR053716">
    <property type="entry name" value="Flag_assembly_chemotaxis_eff"/>
</dbReference>
<dbReference type="PROSITE" id="PS50096">
    <property type="entry name" value="IQ"/>
    <property type="match status" value="1"/>
</dbReference>
<evidence type="ECO:0000313" key="1">
    <source>
        <dbReference type="EMBL" id="BAM93185.1"/>
    </source>
</evidence>
<dbReference type="PATRIC" id="fig|1245469.3.peg.7381"/>
<accession>M5A2R3</accession>
<dbReference type="Gene3D" id="1.10.287.1700">
    <property type="match status" value="1"/>
</dbReference>
<dbReference type="KEGG" id="aol:S58_72210"/>
<gene>
    <name evidence="1" type="ORF">S58_72210</name>
</gene>
<evidence type="ECO:0000313" key="2">
    <source>
        <dbReference type="Proteomes" id="UP000011841"/>
    </source>
</evidence>